<comment type="similarity">
    <text evidence="2">Belongs to the UPF0056 (MarC) family.</text>
</comment>
<sequence length="222" mass="22726">MGKVRVTSRSTKGGESMNVVEVSATTFAIQSFVTLFVIMDPPGATPIFLALVAQKSPKERRILAIKAAAVSFSVITLFALFGRFILSYLNISMASLQAAGALLLLLISLDLLTGGTGGGKSESSDANIALVPLGTPLLAGPGAIVATMIFVQTADSTPMVFGLIAAVVGVHIAIAAALMASTTILKVIKEAGVTLVARIAGLLLAAIAVQMLVDAIKVFVTT</sequence>
<feature type="transmembrane region" description="Helical" evidence="7">
    <location>
        <begin position="192"/>
        <end position="213"/>
    </location>
</feature>
<evidence type="ECO:0000256" key="3">
    <source>
        <dbReference type="ARBA" id="ARBA00022475"/>
    </source>
</evidence>
<dbReference type="AlphaFoldDB" id="A0A6J7VPD0"/>
<evidence type="ECO:0000256" key="6">
    <source>
        <dbReference type="ARBA" id="ARBA00023136"/>
    </source>
</evidence>
<evidence type="ECO:0000256" key="7">
    <source>
        <dbReference type="SAM" id="Phobius"/>
    </source>
</evidence>
<dbReference type="EMBL" id="CAFBRV010000002">
    <property type="protein sequence ID" value="CAB5103187.1"/>
    <property type="molecule type" value="Genomic_DNA"/>
</dbReference>
<name>A0A6J7VPD0_9ZZZZ</name>
<feature type="transmembrane region" description="Helical" evidence="7">
    <location>
        <begin position="159"/>
        <end position="180"/>
    </location>
</feature>
<gene>
    <name evidence="8" type="ORF">UFOPK4410_00068</name>
</gene>
<proteinExistence type="inferred from homology"/>
<keyword evidence="4 7" id="KW-0812">Transmembrane</keyword>
<evidence type="ECO:0000256" key="2">
    <source>
        <dbReference type="ARBA" id="ARBA00009784"/>
    </source>
</evidence>
<organism evidence="8">
    <name type="scientific">freshwater metagenome</name>
    <dbReference type="NCBI Taxonomy" id="449393"/>
    <lineage>
        <taxon>unclassified sequences</taxon>
        <taxon>metagenomes</taxon>
        <taxon>ecological metagenomes</taxon>
    </lineage>
</organism>
<reference evidence="8" key="1">
    <citation type="submission" date="2020-05" db="EMBL/GenBank/DDBJ databases">
        <authorList>
            <person name="Chiriac C."/>
            <person name="Salcher M."/>
            <person name="Ghai R."/>
            <person name="Kavagutti S V."/>
        </authorList>
    </citation>
    <scope>NUCLEOTIDE SEQUENCE</scope>
</reference>
<feature type="transmembrane region" description="Helical" evidence="7">
    <location>
        <begin position="91"/>
        <end position="112"/>
    </location>
</feature>
<comment type="subcellular location">
    <subcellularLocation>
        <location evidence="1">Cell membrane</location>
        <topology evidence="1">Multi-pass membrane protein</topology>
    </subcellularLocation>
</comment>
<dbReference type="PANTHER" id="PTHR33508">
    <property type="entry name" value="UPF0056 MEMBRANE PROTEIN YHCE"/>
    <property type="match status" value="1"/>
</dbReference>
<feature type="transmembrane region" description="Helical" evidence="7">
    <location>
        <begin position="133"/>
        <end position="153"/>
    </location>
</feature>
<dbReference type="NCBIfam" id="TIGR00427">
    <property type="entry name" value="NAAT family transporter"/>
    <property type="match status" value="1"/>
</dbReference>
<evidence type="ECO:0000256" key="1">
    <source>
        <dbReference type="ARBA" id="ARBA00004651"/>
    </source>
</evidence>
<keyword evidence="3" id="KW-1003">Cell membrane</keyword>
<dbReference type="GO" id="GO:0005886">
    <property type="term" value="C:plasma membrane"/>
    <property type="evidence" value="ECO:0007669"/>
    <property type="project" value="UniProtKB-SubCell"/>
</dbReference>
<accession>A0A6J7VPD0</accession>
<evidence type="ECO:0000256" key="4">
    <source>
        <dbReference type="ARBA" id="ARBA00022692"/>
    </source>
</evidence>
<feature type="transmembrane region" description="Helical" evidence="7">
    <location>
        <begin position="63"/>
        <end position="85"/>
    </location>
</feature>
<protein>
    <submittedName>
        <fullName evidence="8">Unannotated protein</fullName>
    </submittedName>
</protein>
<keyword evidence="5 7" id="KW-1133">Transmembrane helix</keyword>
<evidence type="ECO:0000256" key="5">
    <source>
        <dbReference type="ARBA" id="ARBA00022989"/>
    </source>
</evidence>
<dbReference type="InterPro" id="IPR002771">
    <property type="entry name" value="Multi_antbiot-R_MarC"/>
</dbReference>
<dbReference type="Pfam" id="PF01914">
    <property type="entry name" value="MarC"/>
    <property type="match status" value="1"/>
</dbReference>
<evidence type="ECO:0000313" key="8">
    <source>
        <dbReference type="EMBL" id="CAB5103187.1"/>
    </source>
</evidence>
<keyword evidence="6 7" id="KW-0472">Membrane</keyword>
<dbReference type="PANTHER" id="PTHR33508:SF1">
    <property type="entry name" value="UPF0056 MEMBRANE PROTEIN YHCE"/>
    <property type="match status" value="1"/>
</dbReference>